<dbReference type="PANTHER" id="PTHR35532:SF5">
    <property type="entry name" value="CARBOHYDRATE-BINDING DOMAIN-CONTAINING PROTEIN"/>
    <property type="match status" value="1"/>
</dbReference>
<protein>
    <recommendedName>
        <fullName evidence="1">Carbohydrate-binding domain-containing protein</fullName>
    </recommendedName>
</protein>
<accession>A0A3S0ASF2</accession>
<dbReference type="Gene3D" id="2.60.40.1190">
    <property type="match status" value="1"/>
</dbReference>
<name>A0A3S0ASF2_9BACL</name>
<dbReference type="InterPro" id="IPR010502">
    <property type="entry name" value="Carb-bd_dom_fam9"/>
</dbReference>
<organism evidence="2 3">
    <name type="scientific">Paenibacillus whitsoniae</name>
    <dbReference type="NCBI Taxonomy" id="2496558"/>
    <lineage>
        <taxon>Bacteria</taxon>
        <taxon>Bacillati</taxon>
        <taxon>Bacillota</taxon>
        <taxon>Bacilli</taxon>
        <taxon>Bacillales</taxon>
        <taxon>Paenibacillaceae</taxon>
        <taxon>Paenibacillus</taxon>
    </lineage>
</organism>
<feature type="domain" description="Carbohydrate-binding" evidence="1">
    <location>
        <begin position="23"/>
        <end position="210"/>
    </location>
</feature>
<evidence type="ECO:0000313" key="2">
    <source>
        <dbReference type="EMBL" id="RTE11523.1"/>
    </source>
</evidence>
<sequence length="215" mass="25035">MRVNFNAEEFRVVAYSCQFVQHVENSWNRLPSEKLTGVVAGEPPRLETTFQACWTEDSLYIRFLCEDDHVVATMTEHDDPIYQEDVVEVFVSPTGKLTDYYEFEVSPTGVLFDAFIHNHLNGSIDGDIAWHAPGFRAEITPYAEGWVSYIIRIPFADLDGRAMPADGETWLCNFYRIDDDREGNRHYWAWCPTGQINYHVPQKFGQMVFERRENY</sequence>
<evidence type="ECO:0000259" key="1">
    <source>
        <dbReference type="Pfam" id="PF06452"/>
    </source>
</evidence>
<comment type="caution">
    <text evidence="2">The sequence shown here is derived from an EMBL/GenBank/DDBJ whole genome shotgun (WGS) entry which is preliminary data.</text>
</comment>
<gene>
    <name evidence="2" type="ORF">EJQ19_01635</name>
</gene>
<dbReference type="GO" id="GO:0016052">
    <property type="term" value="P:carbohydrate catabolic process"/>
    <property type="evidence" value="ECO:0007669"/>
    <property type="project" value="InterPro"/>
</dbReference>
<reference evidence="2 3" key="1">
    <citation type="submission" date="2018-12" db="EMBL/GenBank/DDBJ databases">
        <title>Bacillus ochoae sp. nov., Paenibacillus whitsoniae sp. nov., Paenibacillus spiritus sp. nov. Isolated from the Mars Exploration Rover during spacecraft assembly.</title>
        <authorList>
            <person name="Seuylemezian A."/>
            <person name="Vaishampayan P."/>
        </authorList>
    </citation>
    <scope>NUCLEOTIDE SEQUENCE [LARGE SCALE GENOMIC DNA]</scope>
    <source>
        <strain evidence="2 3">MER 54</strain>
    </source>
</reference>
<dbReference type="SUPFAM" id="SSF49344">
    <property type="entry name" value="CBD9-like"/>
    <property type="match status" value="1"/>
</dbReference>
<dbReference type="OrthoDB" id="9786766at2"/>
<dbReference type="GO" id="GO:0004553">
    <property type="term" value="F:hydrolase activity, hydrolyzing O-glycosyl compounds"/>
    <property type="evidence" value="ECO:0007669"/>
    <property type="project" value="InterPro"/>
</dbReference>
<dbReference type="Proteomes" id="UP000276128">
    <property type="component" value="Unassembled WGS sequence"/>
</dbReference>
<dbReference type="AlphaFoldDB" id="A0A3S0ASF2"/>
<dbReference type="EMBL" id="RXHU01000007">
    <property type="protein sequence ID" value="RTE11523.1"/>
    <property type="molecule type" value="Genomic_DNA"/>
</dbReference>
<proteinExistence type="predicted"/>
<dbReference type="Pfam" id="PF06452">
    <property type="entry name" value="CBM9_1"/>
    <property type="match status" value="1"/>
</dbReference>
<dbReference type="CDD" id="cd09620">
    <property type="entry name" value="CBM9_like_3"/>
    <property type="match status" value="1"/>
</dbReference>
<evidence type="ECO:0000313" key="3">
    <source>
        <dbReference type="Proteomes" id="UP000276128"/>
    </source>
</evidence>
<dbReference type="PANTHER" id="PTHR35532">
    <property type="entry name" value="SIMILAR TO POLYHYDROXYALKANOATE DEPOLYMERASE"/>
    <property type="match status" value="1"/>
</dbReference>
<dbReference type="GO" id="GO:0030246">
    <property type="term" value="F:carbohydrate binding"/>
    <property type="evidence" value="ECO:0007669"/>
    <property type="project" value="InterPro"/>
</dbReference>
<keyword evidence="3" id="KW-1185">Reference proteome</keyword>